<sequence length="95" mass="11169">MHEKIMEKRDVTYSTVKTIIDRLEKKQAIQRVDQSGRTIFYGALIQPARTKKFLIQSFIQRVFGGQNRPLFNHLLNEEALSIDDIKYLEKLIANF</sequence>
<dbReference type="InterPro" id="IPR005650">
    <property type="entry name" value="BlaI_family"/>
</dbReference>
<dbReference type="Proteomes" id="UP001548189">
    <property type="component" value="Unassembled WGS sequence"/>
</dbReference>
<comment type="caution">
    <text evidence="1">The sequence shown here is derived from an EMBL/GenBank/DDBJ whole genome shotgun (WGS) entry which is preliminary data.</text>
</comment>
<dbReference type="Pfam" id="PF03965">
    <property type="entry name" value="Penicillinase_R"/>
    <property type="match status" value="1"/>
</dbReference>
<protein>
    <submittedName>
        <fullName evidence="1">BlaI/MecI/CopY family transcriptional regulator</fullName>
    </submittedName>
</protein>
<reference evidence="1 2" key="1">
    <citation type="submission" date="2024-06" db="EMBL/GenBank/DDBJ databases">
        <authorList>
            <person name="Li F."/>
        </authorList>
    </citation>
    <scope>NUCLEOTIDE SEQUENCE [LARGE SCALE GENOMIC DNA]</scope>
    <source>
        <strain evidence="1 2">GXAS 311</strain>
    </source>
</reference>
<keyword evidence="2" id="KW-1185">Reference proteome</keyword>
<dbReference type="EMBL" id="JBEVCJ010000006">
    <property type="protein sequence ID" value="MET1254850.1"/>
    <property type="molecule type" value="Genomic_DNA"/>
</dbReference>
<dbReference type="Gene3D" id="1.10.10.10">
    <property type="entry name" value="Winged helix-like DNA-binding domain superfamily/Winged helix DNA-binding domain"/>
    <property type="match status" value="1"/>
</dbReference>
<dbReference type="InterPro" id="IPR036390">
    <property type="entry name" value="WH_DNA-bd_sf"/>
</dbReference>
<name>A0ABV2BSD0_9GAMM</name>
<accession>A0ABV2BSD0</accession>
<dbReference type="SUPFAM" id="SSF46785">
    <property type="entry name" value="Winged helix' DNA-binding domain"/>
    <property type="match status" value="1"/>
</dbReference>
<dbReference type="Gene3D" id="1.10.4040.10">
    <property type="entry name" value="Penicillinase repressor domain"/>
    <property type="match status" value="1"/>
</dbReference>
<evidence type="ECO:0000313" key="1">
    <source>
        <dbReference type="EMBL" id="MET1254850.1"/>
    </source>
</evidence>
<dbReference type="InterPro" id="IPR036388">
    <property type="entry name" value="WH-like_DNA-bd_sf"/>
</dbReference>
<evidence type="ECO:0000313" key="2">
    <source>
        <dbReference type="Proteomes" id="UP001548189"/>
    </source>
</evidence>
<proteinExistence type="predicted"/>
<organism evidence="1 2">
    <name type="scientific">Aliikangiella maris</name>
    <dbReference type="NCBI Taxonomy" id="3162458"/>
    <lineage>
        <taxon>Bacteria</taxon>
        <taxon>Pseudomonadati</taxon>
        <taxon>Pseudomonadota</taxon>
        <taxon>Gammaproteobacteria</taxon>
        <taxon>Oceanospirillales</taxon>
        <taxon>Pleioneaceae</taxon>
        <taxon>Aliikangiella</taxon>
    </lineage>
</organism>
<gene>
    <name evidence="1" type="ORF">ABVT43_06925</name>
</gene>